<name>A0A2H1FE32_9ARCH</name>
<dbReference type="Proteomes" id="UP000230607">
    <property type="component" value="Chromosome 1"/>
</dbReference>
<proteinExistence type="predicted"/>
<dbReference type="EMBL" id="LT841358">
    <property type="protein sequence ID" value="SMH71015.1"/>
    <property type="molecule type" value="Genomic_DNA"/>
</dbReference>
<evidence type="ECO:0000313" key="2">
    <source>
        <dbReference type="Proteomes" id="UP000230607"/>
    </source>
</evidence>
<dbReference type="AlphaFoldDB" id="A0A2H1FE32"/>
<dbReference type="RefSeq" id="WP_231911857.1">
    <property type="nucleotide sequence ID" value="NZ_LT841358.1"/>
</dbReference>
<accession>A0A2H1FE32</accession>
<organism evidence="1 2">
    <name type="scientific">Candidatus Nitrosotalea okcheonensis</name>
    <dbReference type="NCBI Taxonomy" id="1903276"/>
    <lineage>
        <taxon>Archaea</taxon>
        <taxon>Nitrososphaerota</taxon>
        <taxon>Nitrososphaeria</taxon>
        <taxon>Nitrosotaleales</taxon>
        <taxon>Nitrosotaleaceae</taxon>
        <taxon>Nitrosotalea</taxon>
    </lineage>
</organism>
<keyword evidence="2" id="KW-1185">Reference proteome</keyword>
<sequence>MADNFDVFYKSLLDLVKSFEKKNVLMKMYSDPDSNIIRIYGEHSDGLSLAKTGLDEIEELALTTAEHHPYWSLLYNGSQILKIVLEKWNGALTDDEIKQIRWYTDEIKNSSGNVTSHSNIE</sequence>
<reference evidence="2" key="1">
    <citation type="submission" date="2017-03" db="EMBL/GenBank/DDBJ databases">
        <authorList>
            <person name="Herbold C."/>
        </authorList>
    </citation>
    <scope>NUCLEOTIDE SEQUENCE [LARGE SCALE GENOMIC DNA]</scope>
</reference>
<evidence type="ECO:0000313" key="1">
    <source>
        <dbReference type="EMBL" id="SMH71015.1"/>
    </source>
</evidence>
<gene>
    <name evidence="1" type="ORF">NCS_10822</name>
</gene>
<protein>
    <submittedName>
        <fullName evidence="1">Uncharacterized protein</fullName>
    </submittedName>
</protein>